<dbReference type="Proteomes" id="UP001152607">
    <property type="component" value="Unassembled WGS sequence"/>
</dbReference>
<proteinExistence type="predicted"/>
<reference evidence="1" key="1">
    <citation type="submission" date="2023-01" db="EMBL/GenBank/DDBJ databases">
        <authorList>
            <person name="Van Ghelder C."/>
            <person name="Rancurel C."/>
        </authorList>
    </citation>
    <scope>NUCLEOTIDE SEQUENCE</scope>
    <source>
        <strain evidence="1">CNCM I-4278</strain>
    </source>
</reference>
<comment type="caution">
    <text evidence="1">The sequence shown here is derived from an EMBL/GenBank/DDBJ whole genome shotgun (WGS) entry which is preliminary data.</text>
</comment>
<protein>
    <submittedName>
        <fullName evidence="1">Uncharacterized protein</fullName>
    </submittedName>
</protein>
<evidence type="ECO:0000313" key="1">
    <source>
        <dbReference type="EMBL" id="CAI6340762.1"/>
    </source>
</evidence>
<keyword evidence="2" id="KW-1185">Reference proteome</keyword>
<accession>A0A9W4XYX5</accession>
<name>A0A9W4XYX5_9PLEO</name>
<gene>
    <name evidence="1" type="ORF">PDIGIT_LOCUS13947</name>
</gene>
<evidence type="ECO:0000313" key="2">
    <source>
        <dbReference type="Proteomes" id="UP001152607"/>
    </source>
</evidence>
<sequence>MDSPTESPQGVVDPVSPPLEVLPEAYLLVETMNINPSLLPQTPSLEELNFIPPPESRAPPGFFRWLSCKRQRVHENMCKLKSLKCLSAPQDVFLPRMGDHGIVRYKGIPRNLVHLEILYPSAKIFRWLEGLVKALRTRRGELRYLCLAGGKRLGQTAELLESIRDPVVEELRGLGVEVYFRDMHRGEDETESDGSDRDRGSLVAQVKVEFPSDKQAFFEQFGRITIGPARRERKLAGRSGPKKEGLP</sequence>
<dbReference type="AlphaFoldDB" id="A0A9W4XYX5"/>
<dbReference type="EMBL" id="CAOQHR010000011">
    <property type="protein sequence ID" value="CAI6340762.1"/>
    <property type="molecule type" value="Genomic_DNA"/>
</dbReference>
<organism evidence="1 2">
    <name type="scientific">Periconia digitata</name>
    <dbReference type="NCBI Taxonomy" id="1303443"/>
    <lineage>
        <taxon>Eukaryota</taxon>
        <taxon>Fungi</taxon>
        <taxon>Dikarya</taxon>
        <taxon>Ascomycota</taxon>
        <taxon>Pezizomycotina</taxon>
        <taxon>Dothideomycetes</taxon>
        <taxon>Pleosporomycetidae</taxon>
        <taxon>Pleosporales</taxon>
        <taxon>Massarineae</taxon>
        <taxon>Periconiaceae</taxon>
        <taxon>Periconia</taxon>
    </lineage>
</organism>